<sequence length="259" mass="27968">MKSFIVIMAVATVATVCMAVEQPPSSQVQQQPHQQQPAASPAVAPSNSNKQHQPQANNERQGRSISTSGNTSNNLLNNGNLNVIEHSSSKSRLEQEKRAVQEFLTTRNIFKSVMKLLFGNQEEIGATSRHVLGVLSKVLDLLKNTFGQKSRSGTARTIRDSAEDAASAGVSMLQGYVKSVLATDGHCAKRYLCQASREAIRDGRDLGYVIATVGGYATSYLLDSSRSNGFNTFYDASLKGRSANNDCAKLYSECSEATV</sequence>
<feature type="compositionally biased region" description="Low complexity" evidence="1">
    <location>
        <begin position="66"/>
        <end position="80"/>
    </location>
</feature>
<feature type="compositionally biased region" description="Low complexity" evidence="1">
    <location>
        <begin position="25"/>
        <end position="46"/>
    </location>
</feature>
<organism evidence="3">
    <name type="scientific">Aceria tosichella</name>
    <name type="common">wheat curl mite</name>
    <dbReference type="NCBI Taxonomy" id="561515"/>
    <lineage>
        <taxon>Eukaryota</taxon>
        <taxon>Metazoa</taxon>
        <taxon>Ecdysozoa</taxon>
        <taxon>Arthropoda</taxon>
        <taxon>Chelicerata</taxon>
        <taxon>Arachnida</taxon>
        <taxon>Acari</taxon>
        <taxon>Acariformes</taxon>
        <taxon>Trombidiformes</taxon>
        <taxon>Prostigmata</taxon>
        <taxon>Eupodina</taxon>
        <taxon>Eriophyoidea</taxon>
        <taxon>Eriophyidae</taxon>
        <taxon>Eriophyinae</taxon>
        <taxon>Aceriini</taxon>
        <taxon>Aceria</taxon>
    </lineage>
</organism>
<proteinExistence type="predicted"/>
<evidence type="ECO:0000313" key="3">
    <source>
        <dbReference type="EMBL" id="MDE47636.1"/>
    </source>
</evidence>
<feature type="chain" id="PRO_5026305397" evidence="2">
    <location>
        <begin position="20"/>
        <end position="259"/>
    </location>
</feature>
<dbReference type="PANTHER" id="PTHR41158">
    <property type="entry name" value="AGAP010294-PA"/>
    <property type="match status" value="1"/>
</dbReference>
<gene>
    <name evidence="3" type="ORF">g.14514</name>
</gene>
<accession>A0A6G1SAU0</accession>
<dbReference type="PANTHER" id="PTHR41158:SF2">
    <property type="entry name" value="AGAP010294-PA"/>
    <property type="match status" value="1"/>
</dbReference>
<evidence type="ECO:0000256" key="1">
    <source>
        <dbReference type="SAM" id="MobiDB-lite"/>
    </source>
</evidence>
<reference evidence="3" key="1">
    <citation type="submission" date="2018-10" db="EMBL/GenBank/DDBJ databases">
        <title>Transcriptome assembly of Aceria tosichella (Wheat curl mite) Type 2.</title>
        <authorList>
            <person name="Scully E.D."/>
            <person name="Geib S.M."/>
            <person name="Palmer N.A."/>
            <person name="Gupta A.K."/>
            <person name="Sarath G."/>
            <person name="Tatineni S."/>
        </authorList>
    </citation>
    <scope>NUCLEOTIDE SEQUENCE</scope>
    <source>
        <strain evidence="3">LincolnNE</strain>
    </source>
</reference>
<feature type="region of interest" description="Disordered" evidence="1">
    <location>
        <begin position="25"/>
        <end position="80"/>
    </location>
</feature>
<dbReference type="AlphaFoldDB" id="A0A6G1SAU0"/>
<feature type="compositionally biased region" description="Polar residues" evidence="1">
    <location>
        <begin position="47"/>
        <end position="65"/>
    </location>
</feature>
<feature type="signal peptide" evidence="2">
    <location>
        <begin position="1"/>
        <end position="19"/>
    </location>
</feature>
<name>A0A6G1SAU0_9ACAR</name>
<dbReference type="EMBL" id="GGYP01002865">
    <property type="protein sequence ID" value="MDE47636.1"/>
    <property type="molecule type" value="Transcribed_RNA"/>
</dbReference>
<keyword evidence="2" id="KW-0732">Signal</keyword>
<evidence type="ECO:0000256" key="2">
    <source>
        <dbReference type="SAM" id="SignalP"/>
    </source>
</evidence>
<protein>
    <submittedName>
        <fullName evidence="3">Uncharacterized protein</fullName>
    </submittedName>
</protein>